<reference evidence="3 4" key="1">
    <citation type="journal article" date="2015" name="Genome Announc.">
        <title>Genome Sequence of 'Candidatus Thioglobus singularis' Strain PS1, a Mixotroph from the SUP05 Clade of Marine Gammaproteobacteria.</title>
        <authorList>
            <person name="Marshall K.T."/>
            <person name="Morris R.M."/>
        </authorList>
    </citation>
    <scope>NUCLEOTIDE SEQUENCE [LARGE SCALE GENOMIC DNA]</scope>
    <source>
        <strain evidence="3 4">PS1</strain>
    </source>
</reference>
<dbReference type="Gene3D" id="3.40.1440.10">
    <property type="entry name" value="GIY-YIG endonuclease"/>
    <property type="match status" value="1"/>
</dbReference>
<dbReference type="InterPro" id="IPR035901">
    <property type="entry name" value="GIY-YIG_endonuc_sf"/>
</dbReference>
<dbReference type="KEGG" id="tsn:W908_04700"/>
<dbReference type="Proteomes" id="UP000068905">
    <property type="component" value="Chromosome"/>
</dbReference>
<keyword evidence="3" id="KW-0540">Nuclease</keyword>
<accession>A0A0M3T1Z2</accession>
<evidence type="ECO:0000256" key="1">
    <source>
        <dbReference type="ARBA" id="ARBA00007435"/>
    </source>
</evidence>
<dbReference type="InterPro" id="IPR000305">
    <property type="entry name" value="GIY-YIG_endonuc"/>
</dbReference>
<dbReference type="RefSeq" id="WP_053820132.1">
    <property type="nucleotide sequence ID" value="NZ_CP006911.1"/>
</dbReference>
<dbReference type="GO" id="GO:0004519">
    <property type="term" value="F:endonuclease activity"/>
    <property type="evidence" value="ECO:0007669"/>
    <property type="project" value="UniProtKB-KW"/>
</dbReference>
<name>A0A0M3T1Z2_9GAMM</name>
<gene>
    <name evidence="3" type="ORF">W908_04700</name>
</gene>
<protein>
    <submittedName>
        <fullName evidence="3">Endonuclease</fullName>
    </submittedName>
</protein>
<evidence type="ECO:0000313" key="3">
    <source>
        <dbReference type="EMBL" id="ALE01921.1"/>
    </source>
</evidence>
<dbReference type="PANTHER" id="PTHR34477:SF1">
    <property type="entry name" value="UPF0213 PROTEIN YHBQ"/>
    <property type="match status" value="1"/>
</dbReference>
<dbReference type="STRING" id="1125411.W908_04700"/>
<keyword evidence="4" id="KW-1185">Reference proteome</keyword>
<comment type="similarity">
    <text evidence="1">Belongs to the UPF0213 family.</text>
</comment>
<evidence type="ECO:0000313" key="4">
    <source>
        <dbReference type="Proteomes" id="UP000068905"/>
    </source>
</evidence>
<organism evidence="3 4">
    <name type="scientific">Candidatus Pseudothioglobus singularis PS1</name>
    <dbReference type="NCBI Taxonomy" id="1125411"/>
    <lineage>
        <taxon>Bacteria</taxon>
        <taxon>Pseudomonadati</taxon>
        <taxon>Pseudomonadota</taxon>
        <taxon>Gammaproteobacteria</taxon>
        <taxon>Candidatus Pseudothioglobaceae</taxon>
        <taxon>Candidatus Pseudothioglobus</taxon>
    </lineage>
</organism>
<dbReference type="SUPFAM" id="SSF82771">
    <property type="entry name" value="GIY-YIG endonuclease"/>
    <property type="match status" value="1"/>
</dbReference>
<dbReference type="InterPro" id="IPR050190">
    <property type="entry name" value="UPF0213_domain"/>
</dbReference>
<proteinExistence type="inferred from homology"/>
<evidence type="ECO:0000259" key="2">
    <source>
        <dbReference type="PROSITE" id="PS50164"/>
    </source>
</evidence>
<dbReference type="Pfam" id="PF01541">
    <property type="entry name" value="GIY-YIG"/>
    <property type="match status" value="1"/>
</dbReference>
<dbReference type="CDD" id="cd10456">
    <property type="entry name" value="GIY-YIG_UPF0213"/>
    <property type="match status" value="1"/>
</dbReference>
<dbReference type="AlphaFoldDB" id="A0A0M3T1Z2"/>
<dbReference type="OrthoDB" id="9797095at2"/>
<dbReference type="EMBL" id="CP006911">
    <property type="protein sequence ID" value="ALE01921.1"/>
    <property type="molecule type" value="Genomic_DNA"/>
</dbReference>
<dbReference type="PROSITE" id="PS50164">
    <property type="entry name" value="GIY_YIG"/>
    <property type="match status" value="1"/>
</dbReference>
<feature type="domain" description="GIY-YIG" evidence="2">
    <location>
        <begin position="7"/>
        <end position="84"/>
    </location>
</feature>
<sequence length="92" mass="10743">MIDIPTKIWTVYLLECRDKTLYCGITNDLENRLKQHAGELTGGAKYTRARRPLKLVYQEKVRSRSDALKRELIIKKMSRETKLSLVNSFQSL</sequence>
<dbReference type="PANTHER" id="PTHR34477">
    <property type="entry name" value="UPF0213 PROTEIN YHBQ"/>
    <property type="match status" value="1"/>
</dbReference>
<keyword evidence="3" id="KW-0255">Endonuclease</keyword>
<keyword evidence="3" id="KW-0378">Hydrolase</keyword>